<keyword evidence="1" id="KW-0472">Membrane</keyword>
<dbReference type="EMBL" id="DRMJ01000077">
    <property type="protein sequence ID" value="HHL42296.1"/>
    <property type="molecule type" value="Genomic_DNA"/>
</dbReference>
<dbReference type="AlphaFoldDB" id="A0A7C5LW07"/>
<keyword evidence="1" id="KW-0812">Transmembrane</keyword>
<feature type="transmembrane region" description="Helical" evidence="1">
    <location>
        <begin position="107"/>
        <end position="135"/>
    </location>
</feature>
<proteinExistence type="predicted"/>
<dbReference type="Pfam" id="PF13347">
    <property type="entry name" value="MFS_2"/>
    <property type="match status" value="1"/>
</dbReference>
<evidence type="ECO:0008006" key="3">
    <source>
        <dbReference type="Google" id="ProtNLM"/>
    </source>
</evidence>
<organism evidence="2">
    <name type="scientific">Hellea balneolensis</name>
    <dbReference type="NCBI Taxonomy" id="287478"/>
    <lineage>
        <taxon>Bacteria</taxon>
        <taxon>Pseudomonadati</taxon>
        <taxon>Pseudomonadota</taxon>
        <taxon>Alphaproteobacteria</taxon>
        <taxon>Maricaulales</taxon>
        <taxon>Robiginitomaculaceae</taxon>
        <taxon>Hellea</taxon>
    </lineage>
</organism>
<evidence type="ECO:0000256" key="1">
    <source>
        <dbReference type="SAM" id="Phobius"/>
    </source>
</evidence>
<feature type="non-terminal residue" evidence="2">
    <location>
        <position position="1"/>
    </location>
</feature>
<name>A0A7C5LW07_9PROT</name>
<comment type="caution">
    <text evidence="2">The sequence shown here is derived from an EMBL/GenBank/DDBJ whole genome shotgun (WGS) entry which is preliminary data.</text>
</comment>
<evidence type="ECO:0000313" key="2">
    <source>
        <dbReference type="EMBL" id="HHL42296.1"/>
    </source>
</evidence>
<feature type="transmembrane region" description="Helical" evidence="1">
    <location>
        <begin position="62"/>
        <end position="86"/>
    </location>
</feature>
<feature type="transmembrane region" description="Helical" evidence="1">
    <location>
        <begin position="31"/>
        <end position="50"/>
    </location>
</feature>
<keyword evidence="1" id="KW-1133">Transmembrane helix</keyword>
<dbReference type="InterPro" id="IPR036259">
    <property type="entry name" value="MFS_trans_sf"/>
</dbReference>
<gene>
    <name evidence="2" type="ORF">ENJ42_01640</name>
</gene>
<accession>A0A7C5LW07</accession>
<feature type="transmembrane region" description="Helical" evidence="1">
    <location>
        <begin position="155"/>
        <end position="176"/>
    </location>
</feature>
<sequence>QVFGLAVVAGLSVIPGAISANLIARKIGKRNTLLLAIAVLGIFHTAPIGLRLLGVLPPNGAPVLYFLVAGFLFISQTFAVVSTIIAQSMMADVADEYASVSGRHQQAGLFAAITFAQKTTFGIGVFFAGLVLDLVHFPVKTASTDIPNEVIRRMGAAEAISVIVLCICTFLAWSGYDLNKNRHEKIQNMLSNR</sequence>
<reference evidence="2" key="1">
    <citation type="journal article" date="2020" name="mSystems">
        <title>Genome- and Community-Level Interaction Insights into Carbon Utilization and Element Cycling Functions of Hydrothermarchaeota in Hydrothermal Sediment.</title>
        <authorList>
            <person name="Zhou Z."/>
            <person name="Liu Y."/>
            <person name="Xu W."/>
            <person name="Pan J."/>
            <person name="Luo Z.H."/>
            <person name="Li M."/>
        </authorList>
    </citation>
    <scope>NUCLEOTIDE SEQUENCE [LARGE SCALE GENOMIC DNA]</scope>
    <source>
        <strain evidence="2">HyVt-485</strain>
    </source>
</reference>
<dbReference type="Proteomes" id="UP000885830">
    <property type="component" value="Unassembled WGS sequence"/>
</dbReference>
<feature type="transmembrane region" description="Helical" evidence="1">
    <location>
        <begin position="6"/>
        <end position="24"/>
    </location>
</feature>
<protein>
    <recommendedName>
        <fullName evidence="3">MFS transporter</fullName>
    </recommendedName>
</protein>
<dbReference type="SUPFAM" id="SSF103473">
    <property type="entry name" value="MFS general substrate transporter"/>
    <property type="match status" value="1"/>
</dbReference>